<keyword evidence="1" id="KW-0676">Redox-active center</keyword>
<evidence type="ECO:0000259" key="3">
    <source>
        <dbReference type="Pfam" id="PF03190"/>
    </source>
</evidence>
<dbReference type="InterPro" id="IPR017937">
    <property type="entry name" value="Thioredoxin_CS"/>
</dbReference>
<dbReference type="SUPFAM" id="SSF52833">
    <property type="entry name" value="Thioredoxin-like"/>
    <property type="match status" value="1"/>
</dbReference>
<feature type="chain" id="PRO_5040905125" evidence="2">
    <location>
        <begin position="19"/>
        <end position="147"/>
    </location>
</feature>
<dbReference type="Proteomes" id="UP001152599">
    <property type="component" value="Unassembled WGS sequence"/>
</dbReference>
<dbReference type="RefSeq" id="WP_304416628.1">
    <property type="nucleotide sequence ID" value="NZ_JANAIE010000003.1"/>
</dbReference>
<dbReference type="GO" id="GO:0045454">
    <property type="term" value="P:cell redox homeostasis"/>
    <property type="evidence" value="ECO:0007669"/>
    <property type="project" value="TreeGrafter"/>
</dbReference>
<dbReference type="AlphaFoldDB" id="A0A9X4MWA1"/>
<reference evidence="4" key="1">
    <citation type="submission" date="2022-07" db="EMBL/GenBank/DDBJ databases">
        <title>Description and genome-wide analysis of Profundicola chukchiensis gen. nov., sp. nov., marine bacteria isolated from bottom sediments of the Chukchi Sea.</title>
        <authorList>
            <person name="Romanenko L."/>
            <person name="Otstavnykh N."/>
            <person name="Kurilenko V."/>
            <person name="Eremeev V."/>
            <person name="Velansky P."/>
            <person name="Mikhailov V."/>
            <person name="Isaeva M."/>
        </authorList>
    </citation>
    <scope>NUCLEOTIDE SEQUENCE</scope>
    <source>
        <strain evidence="4">KMM 9713</strain>
    </source>
</reference>
<evidence type="ECO:0000256" key="1">
    <source>
        <dbReference type="ARBA" id="ARBA00023284"/>
    </source>
</evidence>
<accession>A0A9X4MWA1</accession>
<dbReference type="Pfam" id="PF03190">
    <property type="entry name" value="Thioredox_DsbH"/>
    <property type="match status" value="1"/>
</dbReference>
<dbReference type="PROSITE" id="PS00194">
    <property type="entry name" value="THIOREDOXIN_1"/>
    <property type="match status" value="1"/>
</dbReference>
<sequence length="147" mass="17156">MTRYIFLISLFLSSLSFAQEINWVSINDAEKLQLESPEKPMFIDVYTDWCGWCKQMDNTTFKNEEVVAFINEYYIPVKFDAEQKQEITFKGQKFEYMEVGRKGVHQLAAALLQGNLSYPSYVVINSNNELTHLLRGFMKPNDLLNSF</sequence>
<dbReference type="GO" id="GO:0015035">
    <property type="term" value="F:protein-disulfide reductase activity"/>
    <property type="evidence" value="ECO:0007669"/>
    <property type="project" value="TreeGrafter"/>
</dbReference>
<name>A0A9X4MWA1_9FLAO</name>
<keyword evidence="2" id="KW-0732">Signal</keyword>
<comment type="caution">
    <text evidence="4">The sequence shown here is derived from an EMBL/GenBank/DDBJ whole genome shotgun (WGS) entry which is preliminary data.</text>
</comment>
<gene>
    <name evidence="4" type="ORF">NMK71_01980</name>
</gene>
<dbReference type="InterPro" id="IPR004879">
    <property type="entry name" value="Ssp411-like_TRX"/>
</dbReference>
<keyword evidence="5" id="KW-1185">Reference proteome</keyword>
<proteinExistence type="predicted"/>
<evidence type="ECO:0000256" key="2">
    <source>
        <dbReference type="SAM" id="SignalP"/>
    </source>
</evidence>
<organism evidence="4 5">
    <name type="scientific">Profundicola chukchiensis</name>
    <dbReference type="NCBI Taxonomy" id="2961959"/>
    <lineage>
        <taxon>Bacteria</taxon>
        <taxon>Pseudomonadati</taxon>
        <taxon>Bacteroidota</taxon>
        <taxon>Flavobacteriia</taxon>
        <taxon>Flavobacteriales</taxon>
        <taxon>Weeksellaceae</taxon>
        <taxon>Profundicola</taxon>
    </lineage>
</organism>
<dbReference type="EMBL" id="JANCMU010000001">
    <property type="protein sequence ID" value="MDG4945169.1"/>
    <property type="molecule type" value="Genomic_DNA"/>
</dbReference>
<feature type="domain" description="Spermatogenesis-associated protein 20-like TRX" evidence="3">
    <location>
        <begin position="18"/>
        <end position="90"/>
    </location>
</feature>
<dbReference type="Gene3D" id="3.40.30.10">
    <property type="entry name" value="Glutaredoxin"/>
    <property type="match status" value="1"/>
</dbReference>
<dbReference type="InterPro" id="IPR036249">
    <property type="entry name" value="Thioredoxin-like_sf"/>
</dbReference>
<dbReference type="PANTHER" id="PTHR32234:SF0">
    <property type="entry name" value="THIOL:DISULFIDE INTERCHANGE PROTEIN DSBD"/>
    <property type="match status" value="1"/>
</dbReference>
<dbReference type="PANTHER" id="PTHR32234">
    <property type="entry name" value="THIOL:DISULFIDE INTERCHANGE PROTEIN DSBD"/>
    <property type="match status" value="1"/>
</dbReference>
<evidence type="ECO:0000313" key="5">
    <source>
        <dbReference type="Proteomes" id="UP001152599"/>
    </source>
</evidence>
<protein>
    <submittedName>
        <fullName evidence="4">DUF255 domain-containing protein</fullName>
    </submittedName>
</protein>
<feature type="signal peptide" evidence="2">
    <location>
        <begin position="1"/>
        <end position="18"/>
    </location>
</feature>
<evidence type="ECO:0000313" key="4">
    <source>
        <dbReference type="EMBL" id="MDG4945169.1"/>
    </source>
</evidence>